<evidence type="ECO:0000256" key="1">
    <source>
        <dbReference type="SAM" id="Phobius"/>
    </source>
</evidence>
<protein>
    <submittedName>
        <fullName evidence="2">Uncharacterized protein</fullName>
    </submittedName>
</protein>
<name>A0A1S1NAS1_9GAMM</name>
<dbReference type="Proteomes" id="UP000180253">
    <property type="component" value="Unassembled WGS sequence"/>
</dbReference>
<dbReference type="AlphaFoldDB" id="A0A1S1NAS1"/>
<proteinExistence type="predicted"/>
<keyword evidence="1" id="KW-0812">Transmembrane</keyword>
<keyword evidence="1" id="KW-1133">Transmembrane helix</keyword>
<reference evidence="2 3" key="1">
    <citation type="submission" date="2016-10" db="EMBL/GenBank/DDBJ databases">
        <title>Pseudoalteromonas amylolytica sp. nov., isolated from the surface seawater.</title>
        <authorList>
            <person name="Wu Y.-H."/>
            <person name="Cheng H."/>
            <person name="Jin X.-B."/>
            <person name="Wang C.-S."/>
            <person name="Xu X.-W."/>
        </authorList>
    </citation>
    <scope>NUCLEOTIDE SEQUENCE [LARGE SCALE GENOMIC DNA]</scope>
    <source>
        <strain evidence="2 3">JCM 12483</strain>
    </source>
</reference>
<sequence>MFDQHKWPYLAMLVGVSMSAFLLSKVLFKTQHQEVKLTSIYGDVYIFSLVQPKGINLYAKESCAMTKKADWRFLNAHKDTVYKAEVRFRLGDNAWNYCALTQESERSFKQAIDSFFRAG</sequence>
<keyword evidence="1" id="KW-0472">Membrane</keyword>
<evidence type="ECO:0000313" key="2">
    <source>
        <dbReference type="EMBL" id="OHU96544.1"/>
    </source>
</evidence>
<dbReference type="EMBL" id="MNAN01000026">
    <property type="protein sequence ID" value="OHU96544.1"/>
    <property type="molecule type" value="Genomic_DNA"/>
</dbReference>
<accession>A0A1S1NAS1</accession>
<comment type="caution">
    <text evidence="2">The sequence shown here is derived from an EMBL/GenBank/DDBJ whole genome shotgun (WGS) entry which is preliminary data.</text>
</comment>
<evidence type="ECO:0000313" key="3">
    <source>
        <dbReference type="Proteomes" id="UP000180253"/>
    </source>
</evidence>
<keyword evidence="3" id="KW-1185">Reference proteome</keyword>
<gene>
    <name evidence="2" type="ORF">BIW53_04240</name>
</gene>
<dbReference type="STRING" id="327939.BIW53_04240"/>
<feature type="transmembrane region" description="Helical" evidence="1">
    <location>
        <begin position="6"/>
        <end position="28"/>
    </location>
</feature>
<organism evidence="2 3">
    <name type="scientific">Pseudoalteromonas byunsanensis</name>
    <dbReference type="NCBI Taxonomy" id="327939"/>
    <lineage>
        <taxon>Bacteria</taxon>
        <taxon>Pseudomonadati</taxon>
        <taxon>Pseudomonadota</taxon>
        <taxon>Gammaproteobacteria</taxon>
        <taxon>Alteromonadales</taxon>
        <taxon>Pseudoalteromonadaceae</taxon>
        <taxon>Pseudoalteromonas</taxon>
    </lineage>
</organism>